<evidence type="ECO:0000313" key="1">
    <source>
        <dbReference type="EMBL" id="MBX55002.1"/>
    </source>
</evidence>
<protein>
    <submittedName>
        <fullName evidence="1">Uncharacterized protein</fullName>
    </submittedName>
</protein>
<proteinExistence type="predicted"/>
<organism evidence="1">
    <name type="scientific">Rhizophora mucronata</name>
    <name type="common">Asiatic mangrove</name>
    <dbReference type="NCBI Taxonomy" id="61149"/>
    <lineage>
        <taxon>Eukaryota</taxon>
        <taxon>Viridiplantae</taxon>
        <taxon>Streptophyta</taxon>
        <taxon>Embryophyta</taxon>
        <taxon>Tracheophyta</taxon>
        <taxon>Spermatophyta</taxon>
        <taxon>Magnoliopsida</taxon>
        <taxon>eudicotyledons</taxon>
        <taxon>Gunneridae</taxon>
        <taxon>Pentapetalae</taxon>
        <taxon>rosids</taxon>
        <taxon>fabids</taxon>
        <taxon>Malpighiales</taxon>
        <taxon>Rhizophoraceae</taxon>
        <taxon>Rhizophora</taxon>
    </lineage>
</organism>
<accession>A0A2P2PJX5</accession>
<reference evidence="1" key="1">
    <citation type="submission" date="2018-02" db="EMBL/GenBank/DDBJ databases">
        <title>Rhizophora mucronata_Transcriptome.</title>
        <authorList>
            <person name="Meera S.P."/>
            <person name="Sreeshan A."/>
            <person name="Augustine A."/>
        </authorList>
    </citation>
    <scope>NUCLEOTIDE SEQUENCE</scope>
    <source>
        <tissue evidence="1">Leaf</tissue>
    </source>
</reference>
<dbReference type="EMBL" id="GGEC01074518">
    <property type="protein sequence ID" value="MBX55002.1"/>
    <property type="molecule type" value="Transcribed_RNA"/>
</dbReference>
<name>A0A2P2PJX5_RHIMU</name>
<dbReference type="AlphaFoldDB" id="A0A2P2PJX5"/>
<sequence>MNRRFFFFLLRLSGFSFHSNVLCVMYGDAL</sequence>